<feature type="domain" description="SpaA-like prealbumin fold" evidence="4">
    <location>
        <begin position="701"/>
        <end position="791"/>
    </location>
</feature>
<dbReference type="InterPro" id="IPR013320">
    <property type="entry name" value="ConA-like_dom_sf"/>
</dbReference>
<comment type="similarity">
    <text evidence="1">Belongs to the serine-aspartate repeat-containing protein (SDr) family.</text>
</comment>
<feature type="domain" description="SpaA-like prealbumin fold" evidence="4">
    <location>
        <begin position="888"/>
        <end position="976"/>
    </location>
</feature>
<dbReference type="PANTHER" id="PTHR36108:SF13">
    <property type="entry name" value="COLOSSIN-B-RELATED"/>
    <property type="match status" value="1"/>
</dbReference>
<feature type="domain" description="SpaA-like prealbumin fold" evidence="4">
    <location>
        <begin position="794"/>
        <end position="883"/>
    </location>
</feature>
<evidence type="ECO:0000313" key="5">
    <source>
        <dbReference type="EMBL" id="THB60700.1"/>
    </source>
</evidence>
<dbReference type="CDD" id="cd01951">
    <property type="entry name" value="lectin_L-type"/>
    <property type="match status" value="1"/>
</dbReference>
<sequence length="1325" mass="146528">MDGDVEMKNNWKNQIKWFIAILIGVLCLFVVPFQSEAAVPPPPVEAQNALGFERDDFVIPRPTNYDVTNNAQLSRTYKNVVEITQDQSYQYGVMWYKEKIDLTKNFEFEAYVYLGSKSHREGGADGITVTFHNDPLGLDATGGTGQGIGAYPGPTVDSWQTGGVVRNGIAFEADTYFNGTTYDYDRGLPEYSINEGHIGVVNLKPTFRELLVKPHEQVGFIRGNNRLTDNSWRKMSVKWDSYLQILTFDIEDFNTITYRVNNVNATFGGTTAYWGMTGSTGANYNSQHVALTLLPNKPNPVIDKKVRNLSAKETTFKKETAAKPGDQVEFEINVSNIDRNNNIGHLKEAKLFDDLPRQLTWNSGTRTVDGGAEYVMRPSEWQEVISNRGFMYGYGGGSMHYVNETYRFTLKATVNKGTPAGRYTNTAKVTSRTSSAGKKYESSASVIIDEEKPKNPNPSIDKKVRNVSKKEQSFVKKTVAKPGEEVEFEMKINNLNAANFGGAITNARFRDVLPSQLEYGAWSLTTPGGSRNLSDNQWLSMLGSAFQYASGSNSEHKVGEEYTVKVKATVKKGTPKGIYTNRGLITGDNISSFTKVESTADVQVEEEGKQIRINKKDKGKNFLPGATFDITNNSGVKIATGVKTDSSGKYLSETLPLGTYKVTETKAPDGYVLSTSPSQTVTLSATSPDIVDVTFVNDKAGSLKIVKKDKNSQQVLSGARYEVKNSSGTVIKNSQEAVTNNNGEYTIANLANGTYTVREVTPPNGYALADEDTQKVTVTVGSQSLVTFMNEKAGSLKIIKKDKETGELLQGAAYEVKDSSGKIIVDSQTAITNKNGEYSINNLPKGTYKVREITPPSGYKLAKEETQNITVQNDHESEAIFYNEKAVGKIKIIKVDEATPTKRLSGAVFRILKTPTSGIALTDLVTDINGEINTSLPPGTYYVQEVKPPVGYTKDASIKEIKVVDNEVLEVTFSNKPRPGKLEVTKVDKDNPNIKLSKAEFSVVRDDNGVPSPVVPNKVTNTSGTAVFSNLIPGIYTVTEVKPPAGYDLSEPNSQSIEVLPLETAYLQFENKKTVGQIKIVKVDQKNHAILLPDAKFDIDKKQGKNYINLDKGVTDENGVFLSKKLEPGTYYVRETESPKGYQIIDSEYREVVISESGVQIVTFENAKDEKDNIIHIRQTVLNAHDEVVIPKKGYADFSSMKDKEKFSIIANSSPIDKVADIKQELFTSRIVNPVTNKVQVDYRIPEYYDLVGSIVTETDNNLGNEHFSGNQEKLKNGNVILDFDKSNQYWITYFIKPSVPAKESPAFYSWHNILNDLGSVTIKK</sequence>
<dbReference type="OrthoDB" id="2056845at2"/>
<dbReference type="InterPro" id="IPR041033">
    <property type="entry name" value="SpaA_PFL_dom_1"/>
</dbReference>
<comment type="caution">
    <text evidence="5">The sequence shown here is derived from an EMBL/GenBank/DDBJ whole genome shotgun (WGS) entry which is preliminary data.</text>
</comment>
<proteinExistence type="inferred from homology"/>
<organism evidence="5 6">
    <name type="scientific">Vagococcus silagei</name>
    <dbReference type="NCBI Taxonomy" id="2508885"/>
    <lineage>
        <taxon>Bacteria</taxon>
        <taxon>Bacillati</taxon>
        <taxon>Bacillota</taxon>
        <taxon>Bacilli</taxon>
        <taxon>Lactobacillales</taxon>
        <taxon>Enterococcaceae</taxon>
        <taxon>Vagococcus</taxon>
    </lineage>
</organism>
<dbReference type="InterPro" id="IPR013783">
    <property type="entry name" value="Ig-like_fold"/>
</dbReference>
<dbReference type="SUPFAM" id="SSF117074">
    <property type="entry name" value="Hypothetical protein PA1324"/>
    <property type="match status" value="1"/>
</dbReference>
<keyword evidence="2" id="KW-0964">Secreted</keyword>
<evidence type="ECO:0000256" key="1">
    <source>
        <dbReference type="ARBA" id="ARBA00007257"/>
    </source>
</evidence>
<dbReference type="InterPro" id="IPR056573">
    <property type="entry name" value="Lectin_L-type_dom"/>
</dbReference>
<evidence type="ECO:0000313" key="6">
    <source>
        <dbReference type="Proteomes" id="UP000310506"/>
    </source>
</evidence>
<evidence type="ECO:0000256" key="3">
    <source>
        <dbReference type="ARBA" id="ARBA00022729"/>
    </source>
</evidence>
<dbReference type="PANTHER" id="PTHR36108">
    <property type="entry name" value="COLOSSIN-B-RELATED"/>
    <property type="match status" value="1"/>
</dbReference>
<dbReference type="SUPFAM" id="SSF49899">
    <property type="entry name" value="Concanavalin A-like lectins/glucanases"/>
    <property type="match status" value="1"/>
</dbReference>
<dbReference type="NCBIfam" id="TIGR01451">
    <property type="entry name" value="B_ant_repeat"/>
    <property type="match status" value="1"/>
</dbReference>
<protein>
    <recommendedName>
        <fullName evidence="4">SpaA-like prealbumin fold domain-containing protein</fullName>
    </recommendedName>
</protein>
<dbReference type="Pfam" id="PF18483">
    <property type="entry name" value="Lectin_L-type_dom"/>
    <property type="match status" value="1"/>
</dbReference>
<feature type="domain" description="SpaA-like prealbumin fold" evidence="4">
    <location>
        <begin position="980"/>
        <end position="1072"/>
    </location>
</feature>
<evidence type="ECO:0000256" key="2">
    <source>
        <dbReference type="ARBA" id="ARBA00022525"/>
    </source>
</evidence>
<feature type="domain" description="SpaA-like prealbumin fold" evidence="4">
    <location>
        <begin position="1076"/>
        <end position="1167"/>
    </location>
</feature>
<accession>A0A4S3B4H7</accession>
<dbReference type="Gene3D" id="2.60.120.200">
    <property type="match status" value="1"/>
</dbReference>
<dbReference type="InterPro" id="IPR047589">
    <property type="entry name" value="DUF11_rpt"/>
</dbReference>
<evidence type="ECO:0000259" key="4">
    <source>
        <dbReference type="Pfam" id="PF17802"/>
    </source>
</evidence>
<dbReference type="Gene3D" id="2.60.40.10">
    <property type="entry name" value="Immunoglobulins"/>
    <property type="match status" value="6"/>
</dbReference>
<keyword evidence="3" id="KW-0732">Signal</keyword>
<dbReference type="Pfam" id="PF17802">
    <property type="entry name" value="SpaA"/>
    <property type="match status" value="6"/>
</dbReference>
<dbReference type="EMBL" id="SDGV01000018">
    <property type="protein sequence ID" value="THB60700.1"/>
    <property type="molecule type" value="Genomic_DNA"/>
</dbReference>
<feature type="domain" description="SpaA-like prealbumin fold" evidence="4">
    <location>
        <begin position="610"/>
        <end position="696"/>
    </location>
</feature>
<name>A0A4S3B4H7_9ENTE</name>
<dbReference type="SUPFAM" id="SSF49478">
    <property type="entry name" value="Cna protein B-type domain"/>
    <property type="match status" value="4"/>
</dbReference>
<gene>
    <name evidence="5" type="ORF">ESZ54_08900</name>
</gene>
<reference evidence="5 6" key="1">
    <citation type="submission" date="2019-01" db="EMBL/GenBank/DDBJ databases">
        <title>Vagococcus silagei sp. nov. isolated from brewer's grain.</title>
        <authorList>
            <person name="Guu J.-R."/>
        </authorList>
    </citation>
    <scope>NUCLEOTIDE SEQUENCE [LARGE SCALE GENOMIC DNA]</scope>
    <source>
        <strain evidence="5 6">2B-2</strain>
    </source>
</reference>
<keyword evidence="6" id="KW-1185">Reference proteome</keyword>
<dbReference type="Proteomes" id="UP000310506">
    <property type="component" value="Unassembled WGS sequence"/>
</dbReference>